<evidence type="ECO:0000256" key="4">
    <source>
        <dbReference type="ARBA" id="ARBA00022618"/>
    </source>
</evidence>
<accession>A0A6J4UNY5</accession>
<evidence type="ECO:0000256" key="8">
    <source>
        <dbReference type="ARBA" id="ARBA00023306"/>
    </source>
</evidence>
<dbReference type="GO" id="GO:0008760">
    <property type="term" value="F:UDP-N-acetylglucosamine 1-carboxyvinyltransferase activity"/>
    <property type="evidence" value="ECO:0007669"/>
    <property type="project" value="UniProtKB-UniRule"/>
</dbReference>
<comment type="pathway">
    <text evidence="2 12">Cell wall biogenesis; peptidoglycan biosynthesis.</text>
</comment>
<feature type="binding site" evidence="12">
    <location>
        <position position="312"/>
    </location>
    <ligand>
        <name>UDP-N-acetyl-alpha-D-glucosamine</name>
        <dbReference type="ChEBI" id="CHEBI:57705"/>
    </ligand>
</feature>
<dbReference type="GO" id="GO:0008360">
    <property type="term" value="P:regulation of cell shape"/>
    <property type="evidence" value="ECO:0007669"/>
    <property type="project" value="UniProtKB-KW"/>
</dbReference>
<dbReference type="GO" id="GO:0009252">
    <property type="term" value="P:peptidoglycan biosynthetic process"/>
    <property type="evidence" value="ECO:0007669"/>
    <property type="project" value="UniProtKB-UniRule"/>
</dbReference>
<feature type="binding site" evidence="12">
    <location>
        <position position="91"/>
    </location>
    <ligand>
        <name>UDP-N-acetyl-alpha-D-glucosamine</name>
        <dbReference type="ChEBI" id="CHEBI:57705"/>
    </ligand>
</feature>
<dbReference type="GO" id="GO:0071555">
    <property type="term" value="P:cell wall organization"/>
    <property type="evidence" value="ECO:0007669"/>
    <property type="project" value="UniProtKB-KW"/>
</dbReference>
<feature type="binding site" evidence="12">
    <location>
        <begin position="20"/>
        <end position="21"/>
    </location>
    <ligand>
        <name>phosphoenolpyruvate</name>
        <dbReference type="ChEBI" id="CHEBI:58702"/>
    </ligand>
</feature>
<comment type="catalytic activity">
    <reaction evidence="11 12">
        <text>phosphoenolpyruvate + UDP-N-acetyl-alpha-D-glucosamine = UDP-N-acetyl-3-O-(1-carboxyvinyl)-alpha-D-glucosamine + phosphate</text>
        <dbReference type="Rhea" id="RHEA:18681"/>
        <dbReference type="ChEBI" id="CHEBI:43474"/>
        <dbReference type="ChEBI" id="CHEBI:57705"/>
        <dbReference type="ChEBI" id="CHEBI:58702"/>
        <dbReference type="ChEBI" id="CHEBI:68483"/>
        <dbReference type="EC" id="2.5.1.7"/>
    </reaction>
</comment>
<gene>
    <name evidence="12" type="primary">murA</name>
    <name evidence="14" type="ORF">AVDCRST_MAG18-582</name>
</gene>
<feature type="domain" description="Enolpyruvate transferase" evidence="13">
    <location>
        <begin position="4"/>
        <end position="414"/>
    </location>
</feature>
<dbReference type="NCBIfam" id="TIGR01072">
    <property type="entry name" value="murA"/>
    <property type="match status" value="1"/>
</dbReference>
<comment type="similarity">
    <text evidence="10 12">Belongs to the EPSP synthase family. MurA subfamily.</text>
</comment>
<dbReference type="HAMAP" id="MF_00111">
    <property type="entry name" value="MurA"/>
    <property type="match status" value="1"/>
</dbReference>
<evidence type="ECO:0000313" key="14">
    <source>
        <dbReference type="EMBL" id="CAA9554577.1"/>
    </source>
</evidence>
<dbReference type="CDD" id="cd01555">
    <property type="entry name" value="UdpNAET"/>
    <property type="match status" value="1"/>
</dbReference>
<dbReference type="Gene3D" id="3.65.10.10">
    <property type="entry name" value="Enolpyruvate transferase domain"/>
    <property type="match status" value="2"/>
</dbReference>
<feature type="active site" description="Proton donor" evidence="12">
    <location>
        <position position="115"/>
    </location>
</feature>
<dbReference type="InterPro" id="IPR005750">
    <property type="entry name" value="UDP_GlcNAc_COvinyl_MurA"/>
</dbReference>
<keyword evidence="5 12" id="KW-0808">Transferase</keyword>
<dbReference type="GO" id="GO:0019277">
    <property type="term" value="P:UDP-N-acetylgalactosamine biosynthetic process"/>
    <property type="evidence" value="ECO:0007669"/>
    <property type="project" value="InterPro"/>
</dbReference>
<dbReference type="InterPro" id="IPR013792">
    <property type="entry name" value="RNA3'P_cycl/enolpyr_Trfase_a/b"/>
</dbReference>
<evidence type="ECO:0000256" key="7">
    <source>
        <dbReference type="ARBA" id="ARBA00022984"/>
    </source>
</evidence>
<evidence type="ECO:0000256" key="2">
    <source>
        <dbReference type="ARBA" id="ARBA00004752"/>
    </source>
</evidence>
<dbReference type="GO" id="GO:0005737">
    <property type="term" value="C:cytoplasm"/>
    <property type="evidence" value="ECO:0007669"/>
    <property type="project" value="UniProtKB-SubCell"/>
</dbReference>
<evidence type="ECO:0000256" key="11">
    <source>
        <dbReference type="ARBA" id="ARBA00047527"/>
    </source>
</evidence>
<evidence type="ECO:0000256" key="12">
    <source>
        <dbReference type="HAMAP-Rule" id="MF_00111"/>
    </source>
</evidence>
<dbReference type="PANTHER" id="PTHR43783:SF1">
    <property type="entry name" value="UDP-N-ACETYLGLUCOSAMINE 1-CARBOXYVINYLTRANSFERASE"/>
    <property type="match status" value="1"/>
</dbReference>
<evidence type="ECO:0000256" key="10">
    <source>
        <dbReference type="ARBA" id="ARBA00038367"/>
    </source>
</evidence>
<dbReference type="EMBL" id="CADCWN010000043">
    <property type="protein sequence ID" value="CAA9554577.1"/>
    <property type="molecule type" value="Genomic_DNA"/>
</dbReference>
<dbReference type="InterPro" id="IPR036968">
    <property type="entry name" value="Enolpyruvate_Tfrase_sf"/>
</dbReference>
<keyword evidence="6 12" id="KW-0133">Cell shape</keyword>
<name>A0A6J4UNY5_9BACT</name>
<dbReference type="NCBIfam" id="NF006873">
    <property type="entry name" value="PRK09369.1"/>
    <property type="match status" value="1"/>
</dbReference>
<feature type="binding site" evidence="12">
    <location>
        <position position="334"/>
    </location>
    <ligand>
        <name>UDP-N-acetyl-alpha-D-glucosamine</name>
        <dbReference type="ChEBI" id="CHEBI:57705"/>
    </ligand>
</feature>
<dbReference type="GO" id="GO:0051301">
    <property type="term" value="P:cell division"/>
    <property type="evidence" value="ECO:0007669"/>
    <property type="project" value="UniProtKB-KW"/>
</dbReference>
<evidence type="ECO:0000256" key="5">
    <source>
        <dbReference type="ARBA" id="ARBA00022679"/>
    </source>
</evidence>
<comment type="subcellular location">
    <subcellularLocation>
        <location evidence="1 12">Cytoplasm</location>
    </subcellularLocation>
</comment>
<evidence type="ECO:0000259" key="13">
    <source>
        <dbReference type="Pfam" id="PF00275"/>
    </source>
</evidence>
<keyword evidence="4 12" id="KW-0132">Cell division</keyword>
<dbReference type="PANTHER" id="PTHR43783">
    <property type="entry name" value="UDP-N-ACETYLGLUCOSAMINE 1-CARBOXYVINYLTRANSFERASE"/>
    <property type="match status" value="1"/>
</dbReference>
<evidence type="ECO:0000256" key="6">
    <source>
        <dbReference type="ARBA" id="ARBA00022960"/>
    </source>
</evidence>
<comment type="function">
    <text evidence="12">Cell wall formation. Adds enolpyruvyl to UDP-N-acetylglucosamine.</text>
</comment>
<comment type="caution">
    <text evidence="12">Lacks conserved residue(s) required for the propagation of feature annotation.</text>
</comment>
<keyword evidence="9 12" id="KW-0961">Cell wall biogenesis/degradation</keyword>
<evidence type="ECO:0000256" key="3">
    <source>
        <dbReference type="ARBA" id="ARBA00022490"/>
    </source>
</evidence>
<sequence length="426" mass="45567">MFLVEGGHRLSGTITAAGNKNAALPILAATLLTDEPVTLHNLPRIGDVETLLQLLGTIGARISEIDRNTVTIETRDIRVSDLDPQLCQKIRASILLAGPLVSRHGAVRLAQPGGDSIGRRRIDTHFLALRALGATIEIGADGVIDFRARQLRAANIFLDEASVTGTENAIMGAVLAPGHTTIANAASEPHVQDLCNFLNGLGAQIGGVGTNILTIDGVERLHGGEFRISADHIEVGSYIGLAAATGSEILIRDAVPQHLQMTSLTFARLGIRVEPRGDDLFVPGDQSMEVQDDLHGAIPKIDDGLWPAFPADLTSIAVVTATQARGTVLIFEKMFESRLFFVDKLIQMGARIVLCDPHRVVVVGRSQLHAETLSSPDIRAGMALLIAALAARGTSTIHNVNQIDRGYERLDERLQALGARIERRAG</sequence>
<dbReference type="AlphaFoldDB" id="A0A6J4UNY5"/>
<dbReference type="EC" id="2.5.1.7" evidence="12"/>
<dbReference type="SUPFAM" id="SSF55205">
    <property type="entry name" value="EPT/RTPC-like"/>
    <property type="match status" value="1"/>
</dbReference>
<keyword evidence="3 12" id="KW-0963">Cytoplasm</keyword>
<keyword evidence="7 12" id="KW-0573">Peptidoglycan synthesis</keyword>
<keyword evidence="8 12" id="KW-0131">Cell cycle</keyword>
<dbReference type="InterPro" id="IPR001986">
    <property type="entry name" value="Enolpyruvate_Tfrase_dom"/>
</dbReference>
<proteinExistence type="inferred from homology"/>
<reference evidence="14" key="1">
    <citation type="submission" date="2020-02" db="EMBL/GenBank/DDBJ databases">
        <authorList>
            <person name="Meier V. D."/>
        </authorList>
    </citation>
    <scope>NUCLEOTIDE SEQUENCE</scope>
    <source>
        <strain evidence="14">AVDCRST_MAG18</strain>
    </source>
</reference>
<evidence type="ECO:0000256" key="9">
    <source>
        <dbReference type="ARBA" id="ARBA00023316"/>
    </source>
</evidence>
<dbReference type="InterPro" id="IPR050068">
    <property type="entry name" value="MurA_subfamily"/>
</dbReference>
<dbReference type="Pfam" id="PF00275">
    <property type="entry name" value="EPSP_synthase"/>
    <property type="match status" value="1"/>
</dbReference>
<organism evidence="14">
    <name type="scientific">uncultured Thermomicrobiales bacterium</name>
    <dbReference type="NCBI Taxonomy" id="1645740"/>
    <lineage>
        <taxon>Bacteria</taxon>
        <taxon>Pseudomonadati</taxon>
        <taxon>Thermomicrobiota</taxon>
        <taxon>Thermomicrobia</taxon>
        <taxon>Thermomicrobiales</taxon>
        <taxon>environmental samples</taxon>
    </lineage>
</organism>
<dbReference type="UniPathway" id="UPA00219"/>
<protein>
    <recommendedName>
        <fullName evidence="12">UDP-N-acetylglucosamine 1-carboxyvinyltransferase</fullName>
        <ecNumber evidence="12">2.5.1.7</ecNumber>
    </recommendedName>
    <alternativeName>
        <fullName evidence="12">Enoylpyruvate transferase</fullName>
    </alternativeName>
    <alternativeName>
        <fullName evidence="12">UDP-N-acetylglucosamine enolpyruvyl transferase</fullName>
        <shortName evidence="12">EPT</shortName>
    </alternativeName>
</protein>
<evidence type="ECO:0000256" key="1">
    <source>
        <dbReference type="ARBA" id="ARBA00004496"/>
    </source>
</evidence>